<sequence>MVASTFFSMTGKTIGTCHGFMNGSFTIRWYAACADEDEVICQCIRQMPEQTPIVWTSGHTEPSTLLGNVSECP</sequence>
<gene>
    <name evidence="1" type="ORF">Aco04nite_91680</name>
</gene>
<proteinExistence type="predicted"/>
<accession>A0A919T256</accession>
<dbReference type="AlphaFoldDB" id="A0A919T256"/>
<evidence type="ECO:0000313" key="2">
    <source>
        <dbReference type="Proteomes" id="UP000680865"/>
    </source>
</evidence>
<organism evidence="1 2">
    <name type="scientific">Winogradskya consettensis</name>
    <dbReference type="NCBI Taxonomy" id="113560"/>
    <lineage>
        <taxon>Bacteria</taxon>
        <taxon>Bacillati</taxon>
        <taxon>Actinomycetota</taxon>
        <taxon>Actinomycetes</taxon>
        <taxon>Micromonosporales</taxon>
        <taxon>Micromonosporaceae</taxon>
        <taxon>Winogradskya</taxon>
    </lineage>
</organism>
<name>A0A919T256_9ACTN</name>
<dbReference type="EMBL" id="BOQP01000067">
    <property type="protein sequence ID" value="GIM84497.1"/>
    <property type="molecule type" value="Genomic_DNA"/>
</dbReference>
<evidence type="ECO:0000313" key="1">
    <source>
        <dbReference type="EMBL" id="GIM84497.1"/>
    </source>
</evidence>
<dbReference type="Proteomes" id="UP000680865">
    <property type="component" value="Unassembled WGS sequence"/>
</dbReference>
<reference evidence="1" key="1">
    <citation type="submission" date="2021-03" db="EMBL/GenBank/DDBJ databases">
        <title>Whole genome shotgun sequence of Actinoplanes consettensis NBRC 14913.</title>
        <authorList>
            <person name="Komaki H."/>
            <person name="Tamura T."/>
        </authorList>
    </citation>
    <scope>NUCLEOTIDE SEQUENCE</scope>
    <source>
        <strain evidence="1">NBRC 14913</strain>
    </source>
</reference>
<protein>
    <submittedName>
        <fullName evidence="1">Uncharacterized protein</fullName>
    </submittedName>
</protein>
<keyword evidence="2" id="KW-1185">Reference proteome</keyword>
<comment type="caution">
    <text evidence="1">The sequence shown here is derived from an EMBL/GenBank/DDBJ whole genome shotgun (WGS) entry which is preliminary data.</text>
</comment>